<accession>A0ABV7ZIK4</accession>
<keyword evidence="2" id="KW-1185">Reference proteome</keyword>
<comment type="caution">
    <text evidence="1">The sequence shown here is derived from an EMBL/GenBank/DDBJ whole genome shotgun (WGS) entry which is preliminary data.</text>
</comment>
<gene>
    <name evidence="1" type="ORF">ACFOPX_00945</name>
</gene>
<dbReference type="EMBL" id="JBHRZO010000004">
    <property type="protein sequence ID" value="MFC3847102.1"/>
    <property type="molecule type" value="Genomic_DNA"/>
</dbReference>
<evidence type="ECO:0000313" key="2">
    <source>
        <dbReference type="Proteomes" id="UP001595783"/>
    </source>
</evidence>
<dbReference type="RefSeq" id="WP_382262288.1">
    <property type="nucleotide sequence ID" value="NZ_JBHRZO010000004.1"/>
</dbReference>
<name>A0ABV7ZIK4_9HELI</name>
<protein>
    <submittedName>
        <fullName evidence="1">Uncharacterized protein</fullName>
    </submittedName>
</protein>
<reference evidence="2" key="1">
    <citation type="journal article" date="2019" name="Int. J. Syst. Evol. Microbiol.">
        <title>The Global Catalogue of Microorganisms (GCM) 10K type strain sequencing project: providing services to taxonomists for standard genome sequencing and annotation.</title>
        <authorList>
            <consortium name="The Broad Institute Genomics Platform"/>
            <consortium name="The Broad Institute Genome Sequencing Center for Infectious Disease"/>
            <person name="Wu L."/>
            <person name="Ma J."/>
        </authorList>
    </citation>
    <scope>NUCLEOTIDE SEQUENCE [LARGE SCALE GENOMIC DNA]</scope>
    <source>
        <strain evidence="2">CCUG 53816</strain>
    </source>
</reference>
<dbReference type="Proteomes" id="UP001595783">
    <property type="component" value="Unassembled WGS sequence"/>
</dbReference>
<organism evidence="1 2">
    <name type="scientific">Helicobacter baculiformis</name>
    <dbReference type="NCBI Taxonomy" id="427351"/>
    <lineage>
        <taxon>Bacteria</taxon>
        <taxon>Pseudomonadati</taxon>
        <taxon>Campylobacterota</taxon>
        <taxon>Epsilonproteobacteria</taxon>
        <taxon>Campylobacterales</taxon>
        <taxon>Helicobacteraceae</taxon>
        <taxon>Helicobacter</taxon>
    </lineage>
</organism>
<sequence>MCLLVLWWLCLEWLLAQNINLQTLLNRQGVYGVVQKVIDIGPDYKMVIVENNDKWVIWWLDKHTFKLDSKEPDDYQGRLQERVEDEVFAHNQAMSLKMWKLFNPKNSELSGFYETLSSLKPLQNTHWKIAIFETPSVWLIDADSSQAIEVKQAFGRDAILFNRINTRFKQISQSKAPVLFASFFEAVPKPCLDNFESPNSKAPDLYLILNFLKDSHYNLYWRTKEIIDKFPRILGRYKVHVLTLGDSEDGLPHAYDSTHKRLPDFYEDLKKQFHAISVEGACDKCNAPDDAKKVGNTGVDWLSFLYGLDDGRIDGYLDESTPLPLIYSPKLGLETAT</sequence>
<evidence type="ECO:0000313" key="1">
    <source>
        <dbReference type="EMBL" id="MFC3847102.1"/>
    </source>
</evidence>
<proteinExistence type="predicted"/>